<evidence type="ECO:0000256" key="10">
    <source>
        <dbReference type="SAM" id="Phobius"/>
    </source>
</evidence>
<organism evidence="11 12">
    <name type="scientific">Candidatus Xianfuyuplasma coldseepsis</name>
    <dbReference type="NCBI Taxonomy" id="2782163"/>
    <lineage>
        <taxon>Bacteria</taxon>
        <taxon>Bacillati</taxon>
        <taxon>Mycoplasmatota</taxon>
        <taxon>Mollicutes</taxon>
        <taxon>Candidatus Izemoplasmatales</taxon>
        <taxon>Candidatus Izemoplasmataceae</taxon>
        <taxon>Candidatus Xianfuyuplasma</taxon>
    </lineage>
</organism>
<evidence type="ECO:0000313" key="12">
    <source>
        <dbReference type="Proteomes" id="UP000514720"/>
    </source>
</evidence>
<keyword evidence="4" id="KW-0288">FMN</keyword>
<evidence type="ECO:0000256" key="9">
    <source>
        <dbReference type="ARBA" id="ARBA00023136"/>
    </source>
</evidence>
<protein>
    <submittedName>
        <fullName evidence="11">RnfABCDGE type electron transport complex subunit D</fullName>
    </submittedName>
</protein>
<feature type="transmembrane region" description="Helical" evidence="10">
    <location>
        <begin position="302"/>
        <end position="319"/>
    </location>
</feature>
<evidence type="ECO:0000256" key="7">
    <source>
        <dbReference type="ARBA" id="ARBA00022982"/>
    </source>
</evidence>
<name>A0A7L7KNN6_9MOLU</name>
<evidence type="ECO:0000256" key="5">
    <source>
        <dbReference type="ARBA" id="ARBA00022692"/>
    </source>
</evidence>
<feature type="transmembrane region" description="Helical" evidence="10">
    <location>
        <begin position="331"/>
        <end position="352"/>
    </location>
</feature>
<keyword evidence="3" id="KW-0285">Flavoprotein</keyword>
<evidence type="ECO:0000256" key="4">
    <source>
        <dbReference type="ARBA" id="ARBA00022643"/>
    </source>
</evidence>
<feature type="transmembrane region" description="Helical" evidence="10">
    <location>
        <begin position="102"/>
        <end position="120"/>
    </location>
</feature>
<evidence type="ECO:0000256" key="2">
    <source>
        <dbReference type="ARBA" id="ARBA00022553"/>
    </source>
</evidence>
<proteinExistence type="predicted"/>
<gene>
    <name evidence="11" type="ORF">G4Z02_00520</name>
</gene>
<evidence type="ECO:0000256" key="8">
    <source>
        <dbReference type="ARBA" id="ARBA00022989"/>
    </source>
</evidence>
<keyword evidence="7" id="KW-0249">Electron transport</keyword>
<sequence length="353" mass="38071">MEHMPQVIRKTSPYLRRPQAKVSRMMSDVVIALIPVIIFAIYSFGWSAVWILLASTLSMTLTEAIYYWITSPKGETAFTLSNYSAVVSGLIFGLTLADNTPIWVVVITGVLGILMAKLFFGGLGQNIFNPAALARVLVAVNFATLSTYQANIPIIDGEAGATVLQTLNESGNLFNADILNHIPLWQLFTGIGVPGSLGEVSALLIIVGGLYLALRHSFEVRIPVVFIATVFGLASAVAVYQGLGIWYPLMHVFSGGVMFGAVFMATDPITSPITKPGRIYFAFALGFVTFIIRLFGALPEGVVFSILIMNMFVSAFDYFKWSNPRFTTKGSVIFAGVVVAAIAVVLVGVSYVG</sequence>
<keyword evidence="9 10" id="KW-0472">Membrane</keyword>
<feature type="transmembrane region" description="Helical" evidence="10">
    <location>
        <begin position="220"/>
        <end position="239"/>
    </location>
</feature>
<feature type="transmembrane region" description="Helical" evidence="10">
    <location>
        <begin position="76"/>
        <end position="96"/>
    </location>
</feature>
<dbReference type="GO" id="GO:0055085">
    <property type="term" value="P:transmembrane transport"/>
    <property type="evidence" value="ECO:0007669"/>
    <property type="project" value="InterPro"/>
</dbReference>
<keyword evidence="2" id="KW-0597">Phosphoprotein</keyword>
<keyword evidence="8 10" id="KW-1133">Transmembrane helix</keyword>
<feature type="transmembrane region" description="Helical" evidence="10">
    <location>
        <begin position="277"/>
        <end position="296"/>
    </location>
</feature>
<evidence type="ECO:0000256" key="6">
    <source>
        <dbReference type="ARBA" id="ARBA00022967"/>
    </source>
</evidence>
<keyword evidence="6" id="KW-1278">Translocase</keyword>
<dbReference type="InterPro" id="IPR011303">
    <property type="entry name" value="RnfD_bac"/>
</dbReference>
<dbReference type="Pfam" id="PF03116">
    <property type="entry name" value="NQR2_RnfD_RnfE"/>
    <property type="match status" value="1"/>
</dbReference>
<dbReference type="Proteomes" id="UP000514720">
    <property type="component" value="Chromosome"/>
</dbReference>
<dbReference type="PANTHER" id="PTHR30578:SF0">
    <property type="entry name" value="ION-TRANSLOCATING OXIDOREDUCTASE COMPLEX SUBUNIT D"/>
    <property type="match status" value="1"/>
</dbReference>
<dbReference type="AlphaFoldDB" id="A0A7L7KNN6"/>
<dbReference type="NCBIfam" id="TIGR01946">
    <property type="entry name" value="rnfD"/>
    <property type="match status" value="1"/>
</dbReference>
<keyword evidence="1" id="KW-0813">Transport</keyword>
<keyword evidence="5 10" id="KW-0812">Transmembrane</keyword>
<dbReference type="InterPro" id="IPR004338">
    <property type="entry name" value="NqrB/RnfD"/>
</dbReference>
<accession>A0A7L7KNN6</accession>
<dbReference type="KEGG" id="xcl:G4Z02_00520"/>
<evidence type="ECO:0000256" key="1">
    <source>
        <dbReference type="ARBA" id="ARBA00022448"/>
    </source>
</evidence>
<dbReference type="GO" id="GO:0005886">
    <property type="term" value="C:plasma membrane"/>
    <property type="evidence" value="ECO:0007669"/>
    <property type="project" value="TreeGrafter"/>
</dbReference>
<dbReference type="GO" id="GO:0022900">
    <property type="term" value="P:electron transport chain"/>
    <property type="evidence" value="ECO:0007669"/>
    <property type="project" value="InterPro"/>
</dbReference>
<reference evidence="11 12" key="1">
    <citation type="submission" date="2020-02" db="EMBL/GenBank/DDBJ databases">
        <authorList>
            <person name="Zheng R.K."/>
            <person name="Sun C.M."/>
        </authorList>
    </citation>
    <scope>NUCLEOTIDE SEQUENCE [LARGE SCALE GENOMIC DNA]</scope>
    <source>
        <strain evidence="12">zrk13</strain>
    </source>
</reference>
<feature type="transmembrane region" description="Helical" evidence="10">
    <location>
        <begin position="191"/>
        <end position="213"/>
    </location>
</feature>
<evidence type="ECO:0000313" key="11">
    <source>
        <dbReference type="EMBL" id="QMS84283.1"/>
    </source>
</evidence>
<feature type="transmembrane region" description="Helical" evidence="10">
    <location>
        <begin position="25"/>
        <end position="42"/>
    </location>
</feature>
<feature type="transmembrane region" description="Helical" evidence="10">
    <location>
        <begin position="245"/>
        <end position="265"/>
    </location>
</feature>
<dbReference type="EMBL" id="CP048914">
    <property type="protein sequence ID" value="QMS84283.1"/>
    <property type="molecule type" value="Genomic_DNA"/>
</dbReference>
<keyword evidence="12" id="KW-1185">Reference proteome</keyword>
<dbReference type="PANTHER" id="PTHR30578">
    <property type="entry name" value="ELECTRON TRANSPORT COMPLEX PROTEIN RNFD"/>
    <property type="match status" value="1"/>
</dbReference>
<evidence type="ECO:0000256" key="3">
    <source>
        <dbReference type="ARBA" id="ARBA00022630"/>
    </source>
</evidence>
<dbReference type="RefSeq" id="WP_258877891.1">
    <property type="nucleotide sequence ID" value="NZ_CP048914.1"/>
</dbReference>